<evidence type="ECO:0000313" key="2">
    <source>
        <dbReference type="EMBL" id="SET95522.1"/>
    </source>
</evidence>
<feature type="chain" id="PRO_5045502936" description="Lipoprotein" evidence="1">
    <location>
        <begin position="23"/>
        <end position="157"/>
    </location>
</feature>
<dbReference type="Proteomes" id="UP000183760">
    <property type="component" value="Unassembled WGS sequence"/>
</dbReference>
<protein>
    <recommendedName>
        <fullName evidence="4">Lipoprotein</fullName>
    </recommendedName>
</protein>
<proteinExistence type="predicted"/>
<comment type="caution">
    <text evidence="2">The sequence shown here is derived from an EMBL/GenBank/DDBJ whole genome shotgun (WGS) entry which is preliminary data.</text>
</comment>
<sequence>MMPLLRNLASVAVLAVTGVLLIADSAPDCEKDAQEVTFDVTENTCGGNGSFQLRVPEDSCDLTAVGNAPLGFPEYGGASAKVDLKRGDWSLHDRAHTIHVDSDGGVVRPDAGGTAVDGNRHCEATREAEHLRLTCIDRRSDLSGVEVFRCEAKLTPR</sequence>
<gene>
    <name evidence="2" type="ORF">SAMN05443572_10450</name>
</gene>
<reference evidence="2 3" key="1">
    <citation type="submission" date="2016-10" db="EMBL/GenBank/DDBJ databases">
        <authorList>
            <person name="Varghese N."/>
            <person name="Submissions S."/>
        </authorList>
    </citation>
    <scope>NUCLEOTIDE SEQUENCE [LARGE SCALE GENOMIC DNA]</scope>
    <source>
        <strain evidence="2 3">DSM 16525</strain>
    </source>
</reference>
<evidence type="ECO:0000313" key="3">
    <source>
        <dbReference type="Proteomes" id="UP000183760"/>
    </source>
</evidence>
<keyword evidence="3" id="KW-1185">Reference proteome</keyword>
<dbReference type="RefSeq" id="WP_074953100.1">
    <property type="nucleotide sequence ID" value="NZ_BJXR01000023.1"/>
</dbReference>
<feature type="signal peptide" evidence="1">
    <location>
        <begin position="1"/>
        <end position="22"/>
    </location>
</feature>
<keyword evidence="1" id="KW-0732">Signal</keyword>
<name>A0ABY1CDF3_MYXFU</name>
<evidence type="ECO:0000256" key="1">
    <source>
        <dbReference type="SAM" id="SignalP"/>
    </source>
</evidence>
<evidence type="ECO:0008006" key="4">
    <source>
        <dbReference type="Google" id="ProtNLM"/>
    </source>
</evidence>
<organism evidence="2 3">
    <name type="scientific">Myxococcus fulvus</name>
    <dbReference type="NCBI Taxonomy" id="33"/>
    <lineage>
        <taxon>Bacteria</taxon>
        <taxon>Pseudomonadati</taxon>
        <taxon>Myxococcota</taxon>
        <taxon>Myxococcia</taxon>
        <taxon>Myxococcales</taxon>
        <taxon>Cystobacterineae</taxon>
        <taxon>Myxococcaceae</taxon>
        <taxon>Myxococcus</taxon>
    </lineage>
</organism>
<dbReference type="EMBL" id="FOIB01000004">
    <property type="protein sequence ID" value="SET95522.1"/>
    <property type="molecule type" value="Genomic_DNA"/>
</dbReference>
<accession>A0ABY1CDF3</accession>